<dbReference type="Proteomes" id="UP000569092">
    <property type="component" value="Unassembled WGS sequence"/>
</dbReference>
<reference evidence="3 4" key="1">
    <citation type="submission" date="2020-08" db="EMBL/GenBank/DDBJ databases">
        <title>Genomic Encyclopedia of Type Strains, Phase IV (KMG-V): Genome sequencing to study the core and pangenomes of soil and plant-associated prokaryotes.</title>
        <authorList>
            <person name="Whitman W."/>
        </authorList>
    </citation>
    <scope>NUCLEOTIDE SEQUENCE [LARGE SCALE GENOMIC DNA]</scope>
    <source>
        <strain evidence="3 4">M8US30</strain>
    </source>
</reference>
<proteinExistence type="predicted"/>
<dbReference type="AlphaFoldDB" id="A0A7W8N5E1"/>
<feature type="compositionally biased region" description="Polar residues" evidence="1">
    <location>
        <begin position="83"/>
        <end position="92"/>
    </location>
</feature>
<organism evidence="3 4">
    <name type="scientific">Tunturiibacter lichenicola</name>
    <dbReference type="NCBI Taxonomy" id="2051959"/>
    <lineage>
        <taxon>Bacteria</taxon>
        <taxon>Pseudomonadati</taxon>
        <taxon>Acidobacteriota</taxon>
        <taxon>Terriglobia</taxon>
        <taxon>Terriglobales</taxon>
        <taxon>Acidobacteriaceae</taxon>
        <taxon>Tunturiibacter</taxon>
    </lineage>
</organism>
<keyword evidence="2" id="KW-0732">Signal</keyword>
<evidence type="ECO:0000313" key="4">
    <source>
        <dbReference type="Proteomes" id="UP000569092"/>
    </source>
</evidence>
<feature type="chain" id="PRO_5030668015" evidence="2">
    <location>
        <begin position="23"/>
        <end position="273"/>
    </location>
</feature>
<feature type="region of interest" description="Disordered" evidence="1">
    <location>
        <begin position="83"/>
        <end position="110"/>
    </location>
</feature>
<dbReference type="EMBL" id="JACHDZ010000002">
    <property type="protein sequence ID" value="MBB5343895.1"/>
    <property type="molecule type" value="Genomic_DNA"/>
</dbReference>
<feature type="compositionally biased region" description="Basic and acidic residues" evidence="1">
    <location>
        <begin position="95"/>
        <end position="106"/>
    </location>
</feature>
<sequence length="273" mass="30479">MKKAWVFVVGCWLISCCSLMHGQIAEEEQMSVAPPPSARFPAEWYPAEGKQEFSMFHDTGAPYTAVMVTTVTFAASPGSSEMKSLSGSTFQARDSMGRTRTEESRPRTGVNGEAVDAHEVSVNDPVSHCSFQWLEPWVAAGAPTATVRCMPRRVQFNQPNIWTHGAEPGRREEHSGTHTDVYLTEALGERVIEGVRATGVRKIKTMADTDRKKEQTLVTEIWYSAELKEMVAMKGVPAEAGFSDFELKKIDRKEPDSKLFYPPDGYKIEHHSY</sequence>
<accession>A0A7W8N5E1</accession>
<comment type="caution">
    <text evidence="3">The sequence shown here is derived from an EMBL/GenBank/DDBJ whole genome shotgun (WGS) entry which is preliminary data.</text>
</comment>
<gene>
    <name evidence="3" type="ORF">HDF10_001870</name>
</gene>
<protein>
    <submittedName>
        <fullName evidence="3">Uncharacterized protein</fullName>
    </submittedName>
</protein>
<evidence type="ECO:0000313" key="3">
    <source>
        <dbReference type="EMBL" id="MBB5343895.1"/>
    </source>
</evidence>
<dbReference type="PROSITE" id="PS51257">
    <property type="entry name" value="PROKAR_LIPOPROTEIN"/>
    <property type="match status" value="1"/>
</dbReference>
<evidence type="ECO:0000256" key="2">
    <source>
        <dbReference type="SAM" id="SignalP"/>
    </source>
</evidence>
<evidence type="ECO:0000256" key="1">
    <source>
        <dbReference type="SAM" id="MobiDB-lite"/>
    </source>
</evidence>
<feature type="signal peptide" evidence="2">
    <location>
        <begin position="1"/>
        <end position="22"/>
    </location>
</feature>
<name>A0A7W8N5E1_9BACT</name>